<accession>A0A914QKC6</accession>
<evidence type="ECO:0000313" key="2">
    <source>
        <dbReference type="WBParaSite" id="PDA_v2.g2778.t1"/>
    </source>
</evidence>
<evidence type="ECO:0000313" key="1">
    <source>
        <dbReference type="Proteomes" id="UP000887578"/>
    </source>
</evidence>
<organism evidence="1 2">
    <name type="scientific">Panagrolaimus davidi</name>
    <dbReference type="NCBI Taxonomy" id="227884"/>
    <lineage>
        <taxon>Eukaryota</taxon>
        <taxon>Metazoa</taxon>
        <taxon>Ecdysozoa</taxon>
        <taxon>Nematoda</taxon>
        <taxon>Chromadorea</taxon>
        <taxon>Rhabditida</taxon>
        <taxon>Tylenchina</taxon>
        <taxon>Panagrolaimomorpha</taxon>
        <taxon>Panagrolaimoidea</taxon>
        <taxon>Panagrolaimidae</taxon>
        <taxon>Panagrolaimus</taxon>
    </lineage>
</organism>
<dbReference type="WBParaSite" id="PDA_v2.g2778.t1">
    <property type="protein sequence ID" value="PDA_v2.g2778.t1"/>
    <property type="gene ID" value="PDA_v2.g2778"/>
</dbReference>
<name>A0A914QKC6_9BILA</name>
<protein>
    <submittedName>
        <fullName evidence="2">Uncharacterized protein</fullName>
    </submittedName>
</protein>
<dbReference type="Proteomes" id="UP000887578">
    <property type="component" value="Unplaced"/>
</dbReference>
<reference evidence="2" key="1">
    <citation type="submission" date="2022-11" db="UniProtKB">
        <authorList>
            <consortium name="WormBaseParasite"/>
        </authorList>
    </citation>
    <scope>IDENTIFICATION</scope>
</reference>
<proteinExistence type="predicted"/>
<sequence length="110" mass="13116">MAVTLQKVNELFDEHYQKAEHKIRKGQMTIREYLRRKVEIAEQMKKDKAARKIQTSYRKMKSRGHFGELQNSSTPSVDCVRQFIEILRNSQLDYDEDISKFVTTLKQKYS</sequence>
<dbReference type="AlphaFoldDB" id="A0A914QKC6"/>
<keyword evidence="1" id="KW-1185">Reference proteome</keyword>